<evidence type="ECO:0000259" key="1">
    <source>
        <dbReference type="Pfam" id="PF01814"/>
    </source>
</evidence>
<feature type="domain" description="Hemerythrin-like" evidence="1">
    <location>
        <begin position="28"/>
        <end position="146"/>
    </location>
</feature>
<sequence>MLVNDPNTRSCSRRIQAFGAGLAQQEILCSALEDLADTLPRQLDTYVAVRLAGRLVPTLTQCQSLEEREVFPLLRETSDTSAQMLDRLHAEHIEDEDHAAMLADAINRFAYDAAQNDAEALGYFLRGLFQPLRRHVAFDREVILPMYRHALDR</sequence>
<dbReference type="InterPro" id="IPR012312">
    <property type="entry name" value="Hemerythrin-like"/>
</dbReference>
<accession>A0A0F9DZD6</accession>
<evidence type="ECO:0000313" key="2">
    <source>
        <dbReference type="EMBL" id="KKL59191.1"/>
    </source>
</evidence>
<dbReference type="AlphaFoldDB" id="A0A0F9DZD6"/>
<dbReference type="Pfam" id="PF01814">
    <property type="entry name" value="Hemerythrin"/>
    <property type="match status" value="1"/>
</dbReference>
<organism evidence="2">
    <name type="scientific">marine sediment metagenome</name>
    <dbReference type="NCBI Taxonomy" id="412755"/>
    <lineage>
        <taxon>unclassified sequences</taxon>
        <taxon>metagenomes</taxon>
        <taxon>ecological metagenomes</taxon>
    </lineage>
</organism>
<comment type="caution">
    <text evidence="2">The sequence shown here is derived from an EMBL/GenBank/DDBJ whole genome shotgun (WGS) entry which is preliminary data.</text>
</comment>
<reference evidence="2" key="1">
    <citation type="journal article" date="2015" name="Nature">
        <title>Complex archaea that bridge the gap between prokaryotes and eukaryotes.</title>
        <authorList>
            <person name="Spang A."/>
            <person name="Saw J.H."/>
            <person name="Jorgensen S.L."/>
            <person name="Zaremba-Niedzwiedzka K."/>
            <person name="Martijn J."/>
            <person name="Lind A.E."/>
            <person name="van Eijk R."/>
            <person name="Schleper C."/>
            <person name="Guy L."/>
            <person name="Ettema T.J."/>
        </authorList>
    </citation>
    <scope>NUCLEOTIDE SEQUENCE</scope>
</reference>
<name>A0A0F9DZD6_9ZZZZ</name>
<gene>
    <name evidence="2" type="ORF">LCGC14_2217820</name>
</gene>
<protein>
    <recommendedName>
        <fullName evidence="1">Hemerythrin-like domain-containing protein</fullName>
    </recommendedName>
</protein>
<proteinExistence type="predicted"/>
<dbReference type="EMBL" id="LAZR01029574">
    <property type="protein sequence ID" value="KKL59191.1"/>
    <property type="molecule type" value="Genomic_DNA"/>
</dbReference>
<dbReference type="Gene3D" id="1.20.120.520">
    <property type="entry name" value="nmb1532 protein domain like"/>
    <property type="match status" value="1"/>
</dbReference>